<proteinExistence type="predicted"/>
<comment type="caution">
    <text evidence="2">The sequence shown here is derived from an EMBL/GenBank/DDBJ whole genome shotgun (WGS) entry which is preliminary data.</text>
</comment>
<dbReference type="OrthoDB" id="3265667at2759"/>
<evidence type="ECO:0000313" key="2">
    <source>
        <dbReference type="EMBL" id="KEP48453.1"/>
    </source>
</evidence>
<organism evidence="2 3">
    <name type="scientific">Rhizoctonia solani 123E</name>
    <dbReference type="NCBI Taxonomy" id="1423351"/>
    <lineage>
        <taxon>Eukaryota</taxon>
        <taxon>Fungi</taxon>
        <taxon>Dikarya</taxon>
        <taxon>Basidiomycota</taxon>
        <taxon>Agaricomycotina</taxon>
        <taxon>Agaricomycetes</taxon>
        <taxon>Cantharellales</taxon>
        <taxon>Ceratobasidiaceae</taxon>
        <taxon>Rhizoctonia</taxon>
    </lineage>
</organism>
<feature type="non-terminal residue" evidence="2">
    <location>
        <position position="269"/>
    </location>
</feature>
<feature type="region of interest" description="Disordered" evidence="1">
    <location>
        <begin position="1"/>
        <end position="54"/>
    </location>
</feature>
<protein>
    <submittedName>
        <fullName evidence="2">Uncharacterized protein</fullName>
    </submittedName>
</protein>
<dbReference type="Proteomes" id="UP000027456">
    <property type="component" value="Unassembled WGS sequence"/>
</dbReference>
<sequence>METSNSETNTNQARNSEPDVHPTVIDPDSDSDSDAVPNEETYPGVADVNHNTEHNWNPSRSYYARRIGFASQRASKRQLELVGAVNTHLGEKSLVEEEVEAFNRFDRELGNVDAALRLLGSTMQLFGSSVGVLHAIHQLRKSLLGLQLHAMLLYDNFIRPNKKQYVQEVKPEMKADSRINAPRSAHKLKEPFEVIKLKPEGKRCENINGSMEEVRISLEMFVIRINEISGFYDELVNQTFIDFAEELQYRVDVFNRWESLSDHANGWVI</sequence>
<evidence type="ECO:0000256" key="1">
    <source>
        <dbReference type="SAM" id="MobiDB-lite"/>
    </source>
</evidence>
<reference evidence="2 3" key="1">
    <citation type="submission" date="2013-12" db="EMBL/GenBank/DDBJ databases">
        <authorList>
            <person name="Cubeta M."/>
            <person name="Pakala S."/>
            <person name="Fedorova N."/>
            <person name="Thomas E."/>
            <person name="Dean R."/>
            <person name="Jabaji S."/>
            <person name="Neate S."/>
            <person name="Toda T."/>
            <person name="Tavantzis S."/>
            <person name="Vilgalys R."/>
            <person name="Bharathan N."/>
            <person name="Pakala S."/>
            <person name="Losada L.S."/>
            <person name="Zafar N."/>
            <person name="Nierman W."/>
        </authorList>
    </citation>
    <scope>NUCLEOTIDE SEQUENCE [LARGE SCALE GENOMIC DNA]</scope>
    <source>
        <strain evidence="2 3">123E</strain>
    </source>
</reference>
<dbReference type="AlphaFoldDB" id="A0A074RUX8"/>
<evidence type="ECO:0000313" key="3">
    <source>
        <dbReference type="Proteomes" id="UP000027456"/>
    </source>
</evidence>
<keyword evidence="3" id="KW-1185">Reference proteome</keyword>
<name>A0A074RUX8_9AGAM</name>
<feature type="compositionally biased region" description="Polar residues" evidence="1">
    <location>
        <begin position="1"/>
        <end position="15"/>
    </location>
</feature>
<accession>A0A074RUX8</accession>
<dbReference type="EMBL" id="AZST01000511">
    <property type="protein sequence ID" value="KEP48453.1"/>
    <property type="molecule type" value="Genomic_DNA"/>
</dbReference>
<dbReference type="HOGENOM" id="CLU_1036497_0_0_1"/>
<gene>
    <name evidence="2" type="ORF">V565_124300</name>
</gene>